<protein>
    <submittedName>
        <fullName evidence="3">Endonuclease/exonuclease/phosphatase domain-containing protein</fullName>
    </submittedName>
</protein>
<sequence length="643" mass="72428">LHILSISYELPEDWISAAKAKALIQNEVLKDELFNVTMYAFLPNSIEKLEKQGLTKDQQSILPKSKNYKICGKDLVISLPMVSIYQTTNGVIWHQGLVTNVATDRSAAEVFFHFSTLHPSSNIIYSRHSGKIPRIFSNPCPKDMALIWNGGGNRRMVFIINITILFLFASIIIDACKDYTWYQVTSIDESDTPLSYATIFVPDVDHCAHTCLEQYPECQSAIFQPLGSNAVTISGGYCRFSNFQSKCTPGLALVKNFSFVASPIDEPKNLHIHCIYCSKYSAGLPPAAKRRALLSRAQQQIREFKSLDIGAAGGRQVTNVPAGATIWNVIRVMTFNTWRLGEFVDNGLLKIAKHIALVDADVVALQEVVNEELFNVLLNMLDYKWSKCTTGRGSNPILTKLPIVTGYESPDPSWNSGCRVVLPNGAQMNIWNVHLDYKNFPTYIACSNPPPSPDDPQGAGQLGMALFRDEYRLDEASSYEKALRLRQMIKLTTYSPMKENLARRRLEPTLLLGDFNSPSHLDWRSDNKRANCGWTFNWPVTTLVEKMGFLDSYRFLHKTPVKTPGTTWSPVYKTRGESKSWSGAEPQSRIDFIYYTPWSKNGTLTPRQSFVYHGSQMVNEVPDHWTNDWPSDHSAVVTDFTVS</sequence>
<dbReference type="Pfam" id="PF03372">
    <property type="entry name" value="Exo_endo_phos"/>
    <property type="match status" value="1"/>
</dbReference>
<dbReference type="Gene3D" id="3.60.10.10">
    <property type="entry name" value="Endonuclease/exonuclease/phosphatase"/>
    <property type="match status" value="1"/>
</dbReference>
<dbReference type="AlphaFoldDB" id="A0A915KU96"/>
<dbReference type="PANTHER" id="PTHR41349:SF1">
    <property type="entry name" value="PROTEIN CBG08683"/>
    <property type="match status" value="1"/>
</dbReference>
<dbReference type="WBParaSite" id="nRc.2.0.1.t41158-RA">
    <property type="protein sequence ID" value="nRc.2.0.1.t41158-RA"/>
    <property type="gene ID" value="nRc.2.0.1.g41158"/>
</dbReference>
<evidence type="ECO:0000313" key="2">
    <source>
        <dbReference type="Proteomes" id="UP000887565"/>
    </source>
</evidence>
<dbReference type="SUPFAM" id="SSF56219">
    <property type="entry name" value="DNase I-like"/>
    <property type="match status" value="1"/>
</dbReference>
<keyword evidence="2" id="KW-1185">Reference proteome</keyword>
<dbReference type="PANTHER" id="PTHR41349">
    <property type="match status" value="1"/>
</dbReference>
<dbReference type="InterPro" id="IPR005135">
    <property type="entry name" value="Endo/exonuclease/phosphatase"/>
</dbReference>
<organism evidence="2 3">
    <name type="scientific">Romanomermis culicivorax</name>
    <name type="common">Nematode worm</name>
    <dbReference type="NCBI Taxonomy" id="13658"/>
    <lineage>
        <taxon>Eukaryota</taxon>
        <taxon>Metazoa</taxon>
        <taxon>Ecdysozoa</taxon>
        <taxon>Nematoda</taxon>
        <taxon>Enoplea</taxon>
        <taxon>Dorylaimia</taxon>
        <taxon>Mermithida</taxon>
        <taxon>Mermithoidea</taxon>
        <taxon>Mermithidae</taxon>
        <taxon>Romanomermis</taxon>
    </lineage>
</organism>
<evidence type="ECO:0000313" key="3">
    <source>
        <dbReference type="WBParaSite" id="nRc.2.0.1.t41158-RA"/>
    </source>
</evidence>
<dbReference type="Proteomes" id="UP000887565">
    <property type="component" value="Unplaced"/>
</dbReference>
<dbReference type="GO" id="GO:0003824">
    <property type="term" value="F:catalytic activity"/>
    <property type="evidence" value="ECO:0007669"/>
    <property type="project" value="InterPro"/>
</dbReference>
<reference evidence="3" key="1">
    <citation type="submission" date="2022-11" db="UniProtKB">
        <authorList>
            <consortium name="WormBaseParasite"/>
        </authorList>
    </citation>
    <scope>IDENTIFICATION</scope>
</reference>
<name>A0A915KU96_ROMCU</name>
<feature type="domain" description="Endonuclease/exonuclease/phosphatase" evidence="1">
    <location>
        <begin position="333"/>
        <end position="633"/>
    </location>
</feature>
<evidence type="ECO:0000259" key="1">
    <source>
        <dbReference type="Pfam" id="PF03372"/>
    </source>
</evidence>
<dbReference type="InterPro" id="IPR036691">
    <property type="entry name" value="Endo/exonu/phosph_ase_sf"/>
</dbReference>
<proteinExistence type="predicted"/>
<accession>A0A915KU96</accession>